<accession>A0A6L6PR96</accession>
<dbReference type="Proteomes" id="UP000475582">
    <property type="component" value="Unassembled WGS sequence"/>
</dbReference>
<dbReference type="RefSeq" id="WP_155467451.1">
    <property type="nucleotide sequence ID" value="NZ_WNKY01000053.1"/>
</dbReference>
<dbReference type="EMBL" id="WNKY01000053">
    <property type="protein sequence ID" value="MTV41299.1"/>
    <property type="molecule type" value="Genomic_DNA"/>
</dbReference>
<dbReference type="CDD" id="cd06587">
    <property type="entry name" value="VOC"/>
    <property type="match status" value="1"/>
</dbReference>
<dbReference type="OrthoDB" id="9093825at2"/>
<proteinExistence type="predicted"/>
<name>A0A6L6PR96_9BURK</name>
<comment type="caution">
    <text evidence="2">The sequence shown here is derived from an EMBL/GenBank/DDBJ whole genome shotgun (WGS) entry which is preliminary data.</text>
</comment>
<evidence type="ECO:0000259" key="1">
    <source>
        <dbReference type="PROSITE" id="PS51819"/>
    </source>
</evidence>
<protein>
    <submittedName>
        <fullName evidence="2">VOC family protein</fullName>
    </submittedName>
</protein>
<dbReference type="InterPro" id="IPR037523">
    <property type="entry name" value="VOC_core"/>
</dbReference>
<dbReference type="InterPro" id="IPR051332">
    <property type="entry name" value="Fosfomycin_Res_Enzymes"/>
</dbReference>
<dbReference type="Pfam" id="PF00903">
    <property type="entry name" value="Glyoxalase"/>
    <property type="match status" value="1"/>
</dbReference>
<dbReference type="InterPro" id="IPR029068">
    <property type="entry name" value="Glyas_Bleomycin-R_OHBP_Dase"/>
</dbReference>
<gene>
    <name evidence="2" type="ORF">GM676_27455</name>
</gene>
<organism evidence="2 3">
    <name type="scientific">Duganella radicis</name>
    <dbReference type="NCBI Taxonomy" id="551988"/>
    <lineage>
        <taxon>Bacteria</taxon>
        <taxon>Pseudomonadati</taxon>
        <taxon>Pseudomonadota</taxon>
        <taxon>Betaproteobacteria</taxon>
        <taxon>Burkholderiales</taxon>
        <taxon>Oxalobacteraceae</taxon>
        <taxon>Telluria group</taxon>
        <taxon>Duganella</taxon>
    </lineage>
</organism>
<evidence type="ECO:0000313" key="3">
    <source>
        <dbReference type="Proteomes" id="UP000475582"/>
    </source>
</evidence>
<dbReference type="PANTHER" id="PTHR36113">
    <property type="entry name" value="LYASE, PUTATIVE-RELATED-RELATED"/>
    <property type="match status" value="1"/>
</dbReference>
<dbReference type="AlphaFoldDB" id="A0A6L6PR96"/>
<dbReference type="InterPro" id="IPR004360">
    <property type="entry name" value="Glyas_Fos-R_dOase_dom"/>
</dbReference>
<sequence>MKFNHLSFPSSDVRATASFFVQHLGCSLEYIGPDAAVLKRAGFDIVIEAKDHTVVWPHNFHLGFELPTAEQVSQLYQHLQAQGVPMKTGFFHHERGSRFFCEAPGGLLFEMNTRADAHERYRASFERQALADAVK</sequence>
<dbReference type="Gene3D" id="3.10.180.10">
    <property type="entry name" value="2,3-Dihydroxybiphenyl 1,2-Dioxygenase, domain 1"/>
    <property type="match status" value="1"/>
</dbReference>
<dbReference type="PROSITE" id="PS51819">
    <property type="entry name" value="VOC"/>
    <property type="match status" value="1"/>
</dbReference>
<reference evidence="2 3" key="1">
    <citation type="submission" date="2019-11" db="EMBL/GenBank/DDBJ databases">
        <title>Type strains purchased from KCTC, JCM and DSMZ.</title>
        <authorList>
            <person name="Lu H."/>
        </authorList>
    </citation>
    <scope>NUCLEOTIDE SEQUENCE [LARGE SCALE GENOMIC DNA]</scope>
    <source>
        <strain evidence="2 3">KCTC 22382</strain>
    </source>
</reference>
<keyword evidence="3" id="KW-1185">Reference proteome</keyword>
<feature type="domain" description="VOC" evidence="1">
    <location>
        <begin position="2"/>
        <end position="114"/>
    </location>
</feature>
<dbReference type="SUPFAM" id="SSF54593">
    <property type="entry name" value="Glyoxalase/Bleomycin resistance protein/Dihydroxybiphenyl dioxygenase"/>
    <property type="match status" value="1"/>
</dbReference>
<dbReference type="PANTHER" id="PTHR36113:SF3">
    <property type="entry name" value="SLL5075 PROTEIN"/>
    <property type="match status" value="1"/>
</dbReference>
<evidence type="ECO:0000313" key="2">
    <source>
        <dbReference type="EMBL" id="MTV41299.1"/>
    </source>
</evidence>